<evidence type="ECO:0000256" key="1">
    <source>
        <dbReference type="ARBA" id="ARBA00022801"/>
    </source>
</evidence>
<dbReference type="GO" id="GO:0016788">
    <property type="term" value="F:hydrolase activity, acting on ester bonds"/>
    <property type="evidence" value="ECO:0007669"/>
    <property type="project" value="InterPro"/>
</dbReference>
<keyword evidence="1" id="KW-0378">Hydrolase</keyword>
<accession>A0A6J3MEY8</accession>
<keyword evidence="2" id="KW-1133">Transmembrane helix</keyword>
<dbReference type="SUPFAM" id="SSF52266">
    <property type="entry name" value="SGNH hydrolase"/>
    <property type="match status" value="1"/>
</dbReference>
<reference evidence="4" key="1">
    <citation type="submission" date="2020-01" db="EMBL/GenBank/DDBJ databases">
        <authorList>
            <consortium name="DOE Joint Genome Institute"/>
            <person name="Haridas S."/>
            <person name="Albert R."/>
            <person name="Binder M."/>
            <person name="Bloem J."/>
            <person name="Labutti K."/>
            <person name="Salamov A."/>
            <person name="Andreopoulos B."/>
            <person name="Baker S.E."/>
            <person name="Barry K."/>
            <person name="Bills G."/>
            <person name="Bluhm B.H."/>
            <person name="Cannon C."/>
            <person name="Castanera R."/>
            <person name="Culley D.E."/>
            <person name="Daum C."/>
            <person name="Ezra D."/>
            <person name="Gonzalez J.B."/>
            <person name="Henrissat B."/>
            <person name="Kuo A."/>
            <person name="Liang C."/>
            <person name="Lipzen A."/>
            <person name="Lutzoni F."/>
            <person name="Magnuson J."/>
            <person name="Mondo S."/>
            <person name="Nolan M."/>
            <person name="Ohm R."/>
            <person name="Pangilinan J."/>
            <person name="Park H.-J."/>
            <person name="Ramirez L."/>
            <person name="Alfaro M."/>
            <person name="Sun H."/>
            <person name="Tritt A."/>
            <person name="Yoshinaga Y."/>
            <person name="Zwiers L.-H."/>
            <person name="Turgeon B.G."/>
            <person name="Goodwin S.B."/>
            <person name="Spatafora J.W."/>
            <person name="Crous P.W."/>
            <person name="Grigoriev I.V."/>
        </authorList>
    </citation>
    <scope>NUCLEOTIDE SEQUENCE</scope>
    <source>
        <strain evidence="4">CBS 342.82</strain>
    </source>
</reference>
<dbReference type="RefSeq" id="XP_033462468.1">
    <property type="nucleotide sequence ID" value="XM_033604288.1"/>
</dbReference>
<keyword evidence="2" id="KW-0472">Membrane</keyword>
<keyword evidence="3" id="KW-1185">Reference proteome</keyword>
<dbReference type="InterPro" id="IPR001087">
    <property type="entry name" value="GDSL"/>
</dbReference>
<dbReference type="Proteomes" id="UP000504637">
    <property type="component" value="Unplaced"/>
</dbReference>
<evidence type="ECO:0000256" key="2">
    <source>
        <dbReference type="SAM" id="Phobius"/>
    </source>
</evidence>
<sequence length="388" mass="43570">MEETAKLNALEEGSSSAQGKVFERQAQPSLYEQALRAPRRVKLLAAIVAALVLYSLAGGTFFRSPIKHTKYTLVQTRVLGYGGRWPGFKKLKHLVIFGDSYSETAFNPDGPLPTAEDPLGNPPDHAAWTSANGPNWAIFLPTFYNQSLLRTINLAAGGATMDQDLIPQHSPTVRSMKNQVSDVFAPKFGGWTPPANFSWAPEDSLFIFWQGINDVHNTFSWSNKSDVQYKVLQLYAQLVDKVYENGARNFLFLTIPPTDLSPLTMHEGPVVQAAERADINVWNDNVLDMAKQLYARYNDVSTFVFDTHALFSEIIANPCSHAETCAYQNTDEWCPGYKTTLKSWYTKIDECDYAIDEYFWKDALHPTFRVHNATAKSIAHFLESIPAR</sequence>
<name>A0A6J3MEY8_9PEZI</name>
<protein>
    <submittedName>
        <fullName evidence="4">Carbohydrate esterase family 16 protein</fullName>
    </submittedName>
</protein>
<dbReference type="AlphaFoldDB" id="A0A6J3MEY8"/>
<reference evidence="4" key="2">
    <citation type="submission" date="2020-04" db="EMBL/GenBank/DDBJ databases">
        <authorList>
            <consortium name="NCBI Genome Project"/>
        </authorList>
    </citation>
    <scope>NUCLEOTIDE SEQUENCE</scope>
    <source>
        <strain evidence="4">CBS 342.82</strain>
    </source>
</reference>
<keyword evidence="2" id="KW-0812">Transmembrane</keyword>
<dbReference type="PANTHER" id="PTHR45648:SF22">
    <property type="entry name" value="GDSL LIPASE_ACYLHYDROLASE FAMILY PROTEIN (AFU_ORTHOLOGUE AFUA_4G14700)"/>
    <property type="match status" value="1"/>
</dbReference>
<evidence type="ECO:0000313" key="4">
    <source>
        <dbReference type="RefSeq" id="XP_033462468.1"/>
    </source>
</evidence>
<proteinExistence type="predicted"/>
<dbReference type="PANTHER" id="PTHR45648">
    <property type="entry name" value="GDSL LIPASE/ACYLHYDROLASE FAMILY PROTEIN (AFU_ORTHOLOGUE AFUA_4G14700)"/>
    <property type="match status" value="1"/>
</dbReference>
<organism evidence="4">
    <name type="scientific">Dissoconium aciculare CBS 342.82</name>
    <dbReference type="NCBI Taxonomy" id="1314786"/>
    <lineage>
        <taxon>Eukaryota</taxon>
        <taxon>Fungi</taxon>
        <taxon>Dikarya</taxon>
        <taxon>Ascomycota</taxon>
        <taxon>Pezizomycotina</taxon>
        <taxon>Dothideomycetes</taxon>
        <taxon>Dothideomycetidae</taxon>
        <taxon>Mycosphaerellales</taxon>
        <taxon>Dissoconiaceae</taxon>
        <taxon>Dissoconium</taxon>
    </lineage>
</organism>
<dbReference type="OrthoDB" id="1600564at2759"/>
<evidence type="ECO:0000313" key="3">
    <source>
        <dbReference type="Proteomes" id="UP000504637"/>
    </source>
</evidence>
<reference evidence="4" key="3">
    <citation type="submission" date="2025-08" db="UniProtKB">
        <authorList>
            <consortium name="RefSeq"/>
        </authorList>
    </citation>
    <scope>IDENTIFICATION</scope>
    <source>
        <strain evidence="4">CBS 342.82</strain>
    </source>
</reference>
<dbReference type="Gene3D" id="3.40.50.1110">
    <property type="entry name" value="SGNH hydrolase"/>
    <property type="match status" value="1"/>
</dbReference>
<dbReference type="Pfam" id="PF00657">
    <property type="entry name" value="Lipase_GDSL"/>
    <property type="match status" value="1"/>
</dbReference>
<dbReference type="InterPro" id="IPR036514">
    <property type="entry name" value="SGNH_hydro_sf"/>
</dbReference>
<dbReference type="InterPro" id="IPR051058">
    <property type="entry name" value="GDSL_Est/Lipase"/>
</dbReference>
<dbReference type="GeneID" id="54362088"/>
<feature type="transmembrane region" description="Helical" evidence="2">
    <location>
        <begin position="43"/>
        <end position="62"/>
    </location>
</feature>
<gene>
    <name evidence="4" type="ORF">K489DRAFT_377980</name>
</gene>
<dbReference type="CDD" id="cd01846">
    <property type="entry name" value="fatty_acyltransferase_like"/>
    <property type="match status" value="1"/>
</dbReference>